<dbReference type="EMBL" id="CAHJWF010000112">
    <property type="protein sequence ID" value="CAB5498970.1"/>
    <property type="molecule type" value="Genomic_DNA"/>
</dbReference>
<name>A0ABN7G9D9_9GAMM</name>
<sequence length="68" mass="8367">MSEVRKGTSRNTENENKRCKIFNKVLNMNWDYVRGKKKQKENKNKQTKRKQKIKKNKKKIYTTVWFCI</sequence>
<reference evidence="2 3" key="1">
    <citation type="submission" date="2020-05" db="EMBL/GenBank/DDBJ databases">
        <authorList>
            <person name="Petersen J."/>
            <person name="Sayavedra L."/>
        </authorList>
    </citation>
    <scope>NUCLEOTIDE SEQUENCE [LARGE SCALE GENOMIC DNA]</scope>
    <source>
        <strain evidence="2">B azoricus SOX ET2 1586I</strain>
    </source>
</reference>
<feature type="compositionally biased region" description="Basic residues" evidence="1">
    <location>
        <begin position="35"/>
        <end position="55"/>
    </location>
</feature>
<protein>
    <submittedName>
        <fullName evidence="2">Uncharacterized protein</fullName>
    </submittedName>
</protein>
<evidence type="ECO:0000313" key="2">
    <source>
        <dbReference type="EMBL" id="CAB5498970.1"/>
    </source>
</evidence>
<gene>
    <name evidence="2" type="ORF">AZO1586I_418</name>
</gene>
<feature type="region of interest" description="Disordered" evidence="1">
    <location>
        <begin position="34"/>
        <end position="55"/>
    </location>
</feature>
<accession>A0ABN7G9D9</accession>
<proteinExistence type="predicted"/>
<dbReference type="RefSeq" id="WP_202784114.1">
    <property type="nucleotide sequence ID" value="NZ_CAHJWF010000112.1"/>
</dbReference>
<dbReference type="Proteomes" id="UP000626656">
    <property type="component" value="Unassembled WGS sequence"/>
</dbReference>
<keyword evidence="3" id="KW-1185">Reference proteome</keyword>
<comment type="caution">
    <text evidence="2">The sequence shown here is derived from an EMBL/GenBank/DDBJ whole genome shotgun (WGS) entry which is preliminary data.</text>
</comment>
<evidence type="ECO:0000256" key="1">
    <source>
        <dbReference type="SAM" id="MobiDB-lite"/>
    </source>
</evidence>
<evidence type="ECO:0000313" key="3">
    <source>
        <dbReference type="Proteomes" id="UP000626656"/>
    </source>
</evidence>
<organism evidence="2 3">
    <name type="scientific">Bathymodiolus thermophilus thioautotrophic gill symbiont</name>
    <dbReference type="NCBI Taxonomy" id="2360"/>
    <lineage>
        <taxon>Bacteria</taxon>
        <taxon>Pseudomonadati</taxon>
        <taxon>Pseudomonadota</taxon>
        <taxon>Gammaproteobacteria</taxon>
        <taxon>sulfur-oxidizing symbionts</taxon>
    </lineage>
</organism>